<sequence>MCDSLFDHFVHMKVFLLSEDYLQSKWSHTPVKKGSMGSLLLGRNWHFHLKDSLRSLAAVKFELIFVFFQSKNINLNESFSSYSSKDSSTESYEIVTRENLQATLTCTSNQAQAQVENVQLVQLIIYPLGTKSKFGFILFGTNNIENGKIIRENNQFFNVSRPKLIKNLYKFGLYFLEKILNSESIFILKKRCRKEHDKNKIECRMVQLSKLHQLTKKAVLFKIFKKFHNQLHNFEILYFNLAHLMK</sequence>
<keyword evidence="2" id="KW-1185">Reference proteome</keyword>
<evidence type="ECO:0000313" key="2">
    <source>
        <dbReference type="Proteomes" id="UP000276133"/>
    </source>
</evidence>
<dbReference type="AlphaFoldDB" id="A0A3M7PRU2"/>
<name>A0A3M7PRU2_BRAPC</name>
<comment type="caution">
    <text evidence="1">The sequence shown here is derived from an EMBL/GenBank/DDBJ whole genome shotgun (WGS) entry which is preliminary data.</text>
</comment>
<protein>
    <submittedName>
        <fullName evidence="1">Uncharacterized protein</fullName>
    </submittedName>
</protein>
<dbReference type="Proteomes" id="UP000276133">
    <property type="component" value="Unassembled WGS sequence"/>
</dbReference>
<gene>
    <name evidence="1" type="ORF">BpHYR1_010007</name>
</gene>
<evidence type="ECO:0000313" key="1">
    <source>
        <dbReference type="EMBL" id="RNA01867.1"/>
    </source>
</evidence>
<proteinExistence type="predicted"/>
<reference evidence="1 2" key="1">
    <citation type="journal article" date="2018" name="Sci. Rep.">
        <title>Genomic signatures of local adaptation to the degree of environmental predictability in rotifers.</title>
        <authorList>
            <person name="Franch-Gras L."/>
            <person name="Hahn C."/>
            <person name="Garcia-Roger E.M."/>
            <person name="Carmona M.J."/>
            <person name="Serra M."/>
            <person name="Gomez A."/>
        </authorList>
    </citation>
    <scope>NUCLEOTIDE SEQUENCE [LARGE SCALE GENOMIC DNA]</scope>
    <source>
        <strain evidence="1">HYR1</strain>
    </source>
</reference>
<accession>A0A3M7PRU2</accession>
<dbReference type="EMBL" id="REGN01009141">
    <property type="protein sequence ID" value="RNA01867.1"/>
    <property type="molecule type" value="Genomic_DNA"/>
</dbReference>
<organism evidence="1 2">
    <name type="scientific">Brachionus plicatilis</name>
    <name type="common">Marine rotifer</name>
    <name type="synonym">Brachionus muelleri</name>
    <dbReference type="NCBI Taxonomy" id="10195"/>
    <lineage>
        <taxon>Eukaryota</taxon>
        <taxon>Metazoa</taxon>
        <taxon>Spiralia</taxon>
        <taxon>Gnathifera</taxon>
        <taxon>Rotifera</taxon>
        <taxon>Eurotatoria</taxon>
        <taxon>Monogononta</taxon>
        <taxon>Pseudotrocha</taxon>
        <taxon>Ploima</taxon>
        <taxon>Brachionidae</taxon>
        <taxon>Brachionus</taxon>
    </lineage>
</organism>